<proteinExistence type="predicted"/>
<evidence type="ECO:0000313" key="3">
    <source>
        <dbReference type="Proteomes" id="UP000655410"/>
    </source>
</evidence>
<comment type="caution">
    <text evidence="2">The sequence shown here is derived from an EMBL/GenBank/DDBJ whole genome shotgun (WGS) entry which is preliminary data.</text>
</comment>
<feature type="compositionally biased region" description="Basic and acidic residues" evidence="1">
    <location>
        <begin position="388"/>
        <end position="399"/>
    </location>
</feature>
<dbReference type="InterPro" id="IPR011045">
    <property type="entry name" value="N2O_reductase_N"/>
</dbReference>
<dbReference type="EMBL" id="BMNI01000014">
    <property type="protein sequence ID" value="GGO93727.1"/>
    <property type="molecule type" value="Genomic_DNA"/>
</dbReference>
<protein>
    <recommendedName>
        <fullName evidence="4">PQQ-binding-like beta-propeller repeat protein</fullName>
    </recommendedName>
</protein>
<keyword evidence="3" id="KW-1185">Reference proteome</keyword>
<sequence length="601" mass="62363">MLSRARTREVVRRRRTTVAASTALAVIAGILVAYAVNADGYPVHKAELNDGGVWVTNQAMGAIGRQNVPVAQIDARVFDGDPFVARTSLDVLQDGSAIVSVDRSTGSLMPVDAALGKGLDQQRVTAGGRLALLGGDSLASVDPTTGKVWATTVDPSIGAMSLDGLTADTRPVARAGGGAIGVAGRDGTVYVASTDEGRLVSLRRADDGPGFTAPTTEKLGADIPGALAQMSAVGGQPLMLDDKGNLATPDDALTNVGDGALLQQAGPDSSDVLVATPESLLAVGLDAGTKRVLQKVGPQQSAAAPVVMPGGCAFAAWGSGVTGTLSSVCDDRVQTYTFKIQTGADLVFRVNRNQVVLNDQKSGMTWDVTSGSPQLISNWEAFRRKTKQKDDKDSEKTEAETSTPPQANPDHLGVRDGRTSVLHVLDNDLIGSDGILSIVDVKGVTRDDVQVSIAPDRQTLLATVDPGVSGTVHFGYTISDGGSRRSSQDDGEVTLTVRDDAGSGTPKLRKHATAPTYSVTAGGVLEFPVTNDWRDADYGDPVVVQGARGAGGLEVSTTALGLVRVGCVNSNWPHGDGLTWPHLGDSTLNSQAFTRRLGQGR</sequence>
<evidence type="ECO:0008006" key="4">
    <source>
        <dbReference type="Google" id="ProtNLM"/>
    </source>
</evidence>
<gene>
    <name evidence="2" type="ORF">GCM10011584_33090</name>
</gene>
<accession>A0ABQ2NEN5</accession>
<name>A0ABQ2NEN5_9ACTN</name>
<organism evidence="2 3">
    <name type="scientific">Nocardioides phosphati</name>
    <dbReference type="NCBI Taxonomy" id="1867775"/>
    <lineage>
        <taxon>Bacteria</taxon>
        <taxon>Bacillati</taxon>
        <taxon>Actinomycetota</taxon>
        <taxon>Actinomycetes</taxon>
        <taxon>Propionibacteriales</taxon>
        <taxon>Nocardioidaceae</taxon>
        <taxon>Nocardioides</taxon>
    </lineage>
</organism>
<feature type="region of interest" description="Disordered" evidence="1">
    <location>
        <begin position="383"/>
        <end position="414"/>
    </location>
</feature>
<evidence type="ECO:0000256" key="1">
    <source>
        <dbReference type="SAM" id="MobiDB-lite"/>
    </source>
</evidence>
<dbReference type="RefSeq" id="WP_188785145.1">
    <property type="nucleotide sequence ID" value="NZ_BMNI01000014.1"/>
</dbReference>
<reference evidence="3" key="1">
    <citation type="journal article" date="2019" name="Int. J. Syst. Evol. Microbiol.">
        <title>The Global Catalogue of Microorganisms (GCM) 10K type strain sequencing project: providing services to taxonomists for standard genome sequencing and annotation.</title>
        <authorList>
            <consortium name="The Broad Institute Genomics Platform"/>
            <consortium name="The Broad Institute Genome Sequencing Center for Infectious Disease"/>
            <person name="Wu L."/>
            <person name="Ma J."/>
        </authorList>
    </citation>
    <scope>NUCLEOTIDE SEQUENCE [LARGE SCALE GENOMIC DNA]</scope>
    <source>
        <strain evidence="3">CGMCC 4.7371</strain>
    </source>
</reference>
<dbReference type="Proteomes" id="UP000655410">
    <property type="component" value="Unassembled WGS sequence"/>
</dbReference>
<evidence type="ECO:0000313" key="2">
    <source>
        <dbReference type="EMBL" id="GGO93727.1"/>
    </source>
</evidence>
<dbReference type="SUPFAM" id="SSF50974">
    <property type="entry name" value="Nitrous oxide reductase, N-terminal domain"/>
    <property type="match status" value="1"/>
</dbReference>
<dbReference type="Pfam" id="PF17963">
    <property type="entry name" value="Big_9"/>
    <property type="match status" value="1"/>
</dbReference>